<keyword evidence="1" id="KW-0418">Kinase</keyword>
<comment type="caution">
    <text evidence="1">The sequence shown here is derived from an EMBL/GenBank/DDBJ whole genome shotgun (WGS) entry which is preliminary data.</text>
</comment>
<dbReference type="Proteomes" id="UP000485058">
    <property type="component" value="Unassembled WGS sequence"/>
</dbReference>
<keyword evidence="2" id="KW-1185">Reference proteome</keyword>
<gene>
    <name evidence="1" type="ORF">HaLaN_31307</name>
</gene>
<feature type="non-terminal residue" evidence="1">
    <location>
        <position position="74"/>
    </location>
</feature>
<name>A0A6A0AHL5_HAELA</name>
<evidence type="ECO:0000313" key="2">
    <source>
        <dbReference type="Proteomes" id="UP000485058"/>
    </source>
</evidence>
<proteinExistence type="predicted"/>
<evidence type="ECO:0000313" key="1">
    <source>
        <dbReference type="EMBL" id="GFH32138.1"/>
    </source>
</evidence>
<accession>A0A6A0AHL5</accession>
<keyword evidence="1" id="KW-0808">Transferase</keyword>
<reference evidence="1 2" key="1">
    <citation type="submission" date="2020-02" db="EMBL/GenBank/DDBJ databases">
        <title>Draft genome sequence of Haematococcus lacustris strain NIES-144.</title>
        <authorList>
            <person name="Morimoto D."/>
            <person name="Nakagawa S."/>
            <person name="Yoshida T."/>
            <person name="Sawayama S."/>
        </authorList>
    </citation>
    <scope>NUCLEOTIDE SEQUENCE [LARGE SCALE GENOMIC DNA]</scope>
    <source>
        <strain evidence="1 2">NIES-144</strain>
    </source>
</reference>
<dbReference type="SUPFAM" id="SSF56112">
    <property type="entry name" value="Protein kinase-like (PK-like)"/>
    <property type="match status" value="1"/>
</dbReference>
<dbReference type="InterPro" id="IPR011009">
    <property type="entry name" value="Kinase-like_dom_sf"/>
</dbReference>
<sequence length="74" mass="7744">MPKDPQDSAEAASLGTAANTAAKLPLLQGPLPLRAVLHLAIQIAQGLAFLHPTIIHRDLKPDFGLARMRAGGQA</sequence>
<dbReference type="AlphaFoldDB" id="A0A6A0AHL5"/>
<dbReference type="GO" id="GO:0016301">
    <property type="term" value="F:kinase activity"/>
    <property type="evidence" value="ECO:0007669"/>
    <property type="project" value="UniProtKB-KW"/>
</dbReference>
<dbReference type="Gene3D" id="1.10.510.10">
    <property type="entry name" value="Transferase(Phosphotransferase) domain 1"/>
    <property type="match status" value="1"/>
</dbReference>
<protein>
    <submittedName>
        <fullName evidence="1">Protein kinase domain-containing protein</fullName>
    </submittedName>
</protein>
<feature type="non-terminal residue" evidence="1">
    <location>
        <position position="1"/>
    </location>
</feature>
<dbReference type="EMBL" id="BLLF01006298">
    <property type="protein sequence ID" value="GFH32138.1"/>
    <property type="molecule type" value="Genomic_DNA"/>
</dbReference>
<organism evidence="1 2">
    <name type="scientific">Haematococcus lacustris</name>
    <name type="common">Green alga</name>
    <name type="synonym">Haematococcus pluvialis</name>
    <dbReference type="NCBI Taxonomy" id="44745"/>
    <lineage>
        <taxon>Eukaryota</taxon>
        <taxon>Viridiplantae</taxon>
        <taxon>Chlorophyta</taxon>
        <taxon>core chlorophytes</taxon>
        <taxon>Chlorophyceae</taxon>
        <taxon>CS clade</taxon>
        <taxon>Chlamydomonadales</taxon>
        <taxon>Haematococcaceae</taxon>
        <taxon>Haematococcus</taxon>
    </lineage>
</organism>